<keyword evidence="1" id="KW-0479">Metal-binding</keyword>
<evidence type="ECO:0000256" key="1">
    <source>
        <dbReference type="PIRSR" id="PIRSR602481-1"/>
    </source>
</evidence>
<evidence type="ECO:0000313" key="3">
    <source>
        <dbReference type="Proteomes" id="UP001148482"/>
    </source>
</evidence>
<dbReference type="EMBL" id="JAPJDA010000013">
    <property type="protein sequence ID" value="MCX2838364.1"/>
    <property type="molecule type" value="Genomic_DNA"/>
</dbReference>
<comment type="cofactor">
    <cofactor evidence="1">
        <name>Zn(2+)</name>
        <dbReference type="ChEBI" id="CHEBI:29105"/>
    </cofactor>
    <text evidence="1">Binds 1 zinc ion per subunit.</text>
</comment>
<dbReference type="GO" id="GO:1900376">
    <property type="term" value="P:regulation of secondary metabolite biosynthetic process"/>
    <property type="evidence" value="ECO:0007669"/>
    <property type="project" value="TreeGrafter"/>
</dbReference>
<dbReference type="PANTHER" id="PTHR33202">
    <property type="entry name" value="ZINC UPTAKE REGULATION PROTEIN"/>
    <property type="match status" value="1"/>
</dbReference>
<dbReference type="InterPro" id="IPR036390">
    <property type="entry name" value="WH_DNA-bd_sf"/>
</dbReference>
<organism evidence="2 3">
    <name type="scientific">Salinimicrobium profundisediminis</name>
    <dbReference type="NCBI Taxonomy" id="2994553"/>
    <lineage>
        <taxon>Bacteria</taxon>
        <taxon>Pseudomonadati</taxon>
        <taxon>Bacteroidota</taxon>
        <taxon>Flavobacteriia</taxon>
        <taxon>Flavobacteriales</taxon>
        <taxon>Flavobacteriaceae</taxon>
        <taxon>Salinimicrobium</taxon>
    </lineage>
</organism>
<dbReference type="SUPFAM" id="SSF46785">
    <property type="entry name" value="Winged helix' DNA-binding domain"/>
    <property type="match status" value="1"/>
</dbReference>
<dbReference type="GO" id="GO:0008270">
    <property type="term" value="F:zinc ion binding"/>
    <property type="evidence" value="ECO:0007669"/>
    <property type="project" value="TreeGrafter"/>
</dbReference>
<dbReference type="GO" id="GO:0000976">
    <property type="term" value="F:transcription cis-regulatory region binding"/>
    <property type="evidence" value="ECO:0007669"/>
    <property type="project" value="TreeGrafter"/>
</dbReference>
<feature type="binding site" evidence="1">
    <location>
        <position position="103"/>
    </location>
    <ligand>
        <name>Zn(2+)</name>
        <dbReference type="ChEBI" id="CHEBI:29105"/>
    </ligand>
</feature>
<dbReference type="Pfam" id="PF01475">
    <property type="entry name" value="FUR"/>
    <property type="match status" value="1"/>
</dbReference>
<dbReference type="GO" id="GO:0045892">
    <property type="term" value="P:negative regulation of DNA-templated transcription"/>
    <property type="evidence" value="ECO:0007669"/>
    <property type="project" value="TreeGrafter"/>
</dbReference>
<gene>
    <name evidence="2" type="ORF">OQ279_09385</name>
</gene>
<reference evidence="2" key="1">
    <citation type="submission" date="2022-11" db="EMBL/GenBank/DDBJ databases">
        <title>Salinimicrobium profundisediminis sp. nov., isolated from deep-sea sediment of the Mariana Trench.</title>
        <authorList>
            <person name="Fu H."/>
        </authorList>
    </citation>
    <scope>NUCLEOTIDE SEQUENCE</scope>
    <source>
        <strain evidence="2">MT39</strain>
    </source>
</reference>
<keyword evidence="3" id="KW-1185">Reference proteome</keyword>
<dbReference type="RefSeq" id="WP_266069617.1">
    <property type="nucleotide sequence ID" value="NZ_JAPJDA010000013.1"/>
</dbReference>
<keyword evidence="1" id="KW-0862">Zinc</keyword>
<dbReference type="InterPro" id="IPR002481">
    <property type="entry name" value="FUR"/>
</dbReference>
<accession>A0A9X3CX92</accession>
<dbReference type="GO" id="GO:0003700">
    <property type="term" value="F:DNA-binding transcription factor activity"/>
    <property type="evidence" value="ECO:0007669"/>
    <property type="project" value="InterPro"/>
</dbReference>
<dbReference type="PANTHER" id="PTHR33202:SF22">
    <property type="entry name" value="HYDROGEN PEROXIDE SENSITIVE REPRESSOR"/>
    <property type="match status" value="1"/>
</dbReference>
<dbReference type="Proteomes" id="UP001148482">
    <property type="component" value="Unassembled WGS sequence"/>
</dbReference>
<sequence>MRINYESNRKILEEKQVRPTAMRMLIFKFLAQKQMAVTLADIETAFEKSERTTIYRTIKTFEESGIVHLIEDGSGVAKYALCEAGCNCELDSDLHLHFHCETCKETQCLTETKIPHINLPPGFTATDASLVVKGTCDKCNKK</sequence>
<protein>
    <submittedName>
        <fullName evidence="2">Transcriptional repressor</fullName>
    </submittedName>
</protein>
<feature type="binding site" evidence="1">
    <location>
        <position position="100"/>
    </location>
    <ligand>
        <name>Zn(2+)</name>
        <dbReference type="ChEBI" id="CHEBI:29105"/>
    </ligand>
</feature>
<comment type="caution">
    <text evidence="2">The sequence shown here is derived from an EMBL/GenBank/DDBJ whole genome shotgun (WGS) entry which is preliminary data.</text>
</comment>
<dbReference type="Gene3D" id="1.10.10.10">
    <property type="entry name" value="Winged helix-like DNA-binding domain superfamily/Winged helix DNA-binding domain"/>
    <property type="match status" value="1"/>
</dbReference>
<dbReference type="InterPro" id="IPR036388">
    <property type="entry name" value="WH-like_DNA-bd_sf"/>
</dbReference>
<feature type="binding site" evidence="1">
    <location>
        <position position="136"/>
    </location>
    <ligand>
        <name>Zn(2+)</name>
        <dbReference type="ChEBI" id="CHEBI:29105"/>
    </ligand>
</feature>
<name>A0A9X3CX92_9FLAO</name>
<proteinExistence type="predicted"/>
<evidence type="ECO:0000313" key="2">
    <source>
        <dbReference type="EMBL" id="MCX2838364.1"/>
    </source>
</evidence>
<feature type="binding site" evidence="1">
    <location>
        <position position="139"/>
    </location>
    <ligand>
        <name>Zn(2+)</name>
        <dbReference type="ChEBI" id="CHEBI:29105"/>
    </ligand>
</feature>
<dbReference type="AlphaFoldDB" id="A0A9X3CX92"/>